<feature type="signal peptide" evidence="9">
    <location>
        <begin position="1"/>
        <end position="24"/>
    </location>
</feature>
<comment type="similarity">
    <text evidence="1 8">Belongs to the asparaginase 1 family.</text>
</comment>
<feature type="domain" description="Asparaginase/glutaminase C-terminal" evidence="11">
    <location>
        <begin position="268"/>
        <end position="373"/>
    </location>
</feature>
<dbReference type="GO" id="GO:0004067">
    <property type="term" value="F:asparaginase activity"/>
    <property type="evidence" value="ECO:0007669"/>
    <property type="project" value="UniProtKB-UniRule"/>
</dbReference>
<evidence type="ECO:0000256" key="4">
    <source>
        <dbReference type="ARBA" id="ARBA00049366"/>
    </source>
</evidence>
<keyword evidence="3" id="KW-0378">Hydrolase</keyword>
<evidence type="ECO:0000256" key="1">
    <source>
        <dbReference type="ARBA" id="ARBA00010518"/>
    </source>
</evidence>
<protein>
    <recommendedName>
        <fullName evidence="2">asparaginase</fullName>
        <ecNumber evidence="2">3.5.1.1</ecNumber>
    </recommendedName>
</protein>
<feature type="binding site" evidence="6">
    <location>
        <position position="111"/>
    </location>
    <ligand>
        <name>substrate</name>
    </ligand>
</feature>
<dbReference type="SMART" id="SM00870">
    <property type="entry name" value="Asparaginase"/>
    <property type="match status" value="1"/>
</dbReference>
<dbReference type="InterPro" id="IPR027473">
    <property type="entry name" value="L-asparaginase_C"/>
</dbReference>
<organism evidence="12 13">
    <name type="scientific">Lachnellula willkommii</name>
    <dbReference type="NCBI Taxonomy" id="215461"/>
    <lineage>
        <taxon>Eukaryota</taxon>
        <taxon>Fungi</taxon>
        <taxon>Dikarya</taxon>
        <taxon>Ascomycota</taxon>
        <taxon>Pezizomycotina</taxon>
        <taxon>Leotiomycetes</taxon>
        <taxon>Helotiales</taxon>
        <taxon>Lachnaceae</taxon>
        <taxon>Lachnellula</taxon>
    </lineage>
</organism>
<evidence type="ECO:0000313" key="13">
    <source>
        <dbReference type="Proteomes" id="UP000315522"/>
    </source>
</evidence>
<dbReference type="PROSITE" id="PS00144">
    <property type="entry name" value="ASN_GLN_ASE_1"/>
    <property type="match status" value="1"/>
</dbReference>
<dbReference type="SUPFAM" id="SSF53774">
    <property type="entry name" value="Glutaminase/Asparaginase"/>
    <property type="match status" value="1"/>
</dbReference>
<dbReference type="FunFam" id="3.40.50.1170:FF:000001">
    <property type="entry name" value="L-asparaginase 2"/>
    <property type="match status" value="1"/>
</dbReference>
<evidence type="ECO:0000256" key="2">
    <source>
        <dbReference type="ARBA" id="ARBA00012920"/>
    </source>
</evidence>
<evidence type="ECO:0000256" key="9">
    <source>
        <dbReference type="SAM" id="SignalP"/>
    </source>
</evidence>
<dbReference type="AlphaFoldDB" id="A0A559MCK5"/>
<reference evidence="12 13" key="1">
    <citation type="submission" date="2018-05" db="EMBL/GenBank/DDBJ databases">
        <title>Genome sequencing and assembly of the regulated plant pathogen Lachnellula willkommii and related sister species for the development of diagnostic species identification markers.</title>
        <authorList>
            <person name="Giroux E."/>
            <person name="Bilodeau G."/>
        </authorList>
    </citation>
    <scope>NUCLEOTIDE SEQUENCE [LARGE SCALE GENOMIC DNA]</scope>
    <source>
        <strain evidence="12 13">CBS 172.35</strain>
    </source>
</reference>
<evidence type="ECO:0000259" key="10">
    <source>
        <dbReference type="Pfam" id="PF00710"/>
    </source>
</evidence>
<keyword evidence="9" id="KW-0732">Signal</keyword>
<dbReference type="Pfam" id="PF17763">
    <property type="entry name" value="Asparaginase_C"/>
    <property type="match status" value="1"/>
</dbReference>
<dbReference type="NCBIfam" id="TIGR00520">
    <property type="entry name" value="asnASE_II"/>
    <property type="match status" value="1"/>
</dbReference>
<evidence type="ECO:0000256" key="3">
    <source>
        <dbReference type="ARBA" id="ARBA00022801"/>
    </source>
</evidence>
<dbReference type="GO" id="GO:0006530">
    <property type="term" value="P:L-asparagine catabolic process"/>
    <property type="evidence" value="ECO:0007669"/>
    <property type="project" value="UniProtKB-ARBA"/>
</dbReference>
<feature type="active site" description="O-isoaspartyl threonine intermediate" evidence="5">
    <location>
        <position position="64"/>
    </location>
</feature>
<evidence type="ECO:0000256" key="8">
    <source>
        <dbReference type="RuleBase" id="RU004456"/>
    </source>
</evidence>
<dbReference type="Proteomes" id="UP000315522">
    <property type="component" value="Unassembled WGS sequence"/>
</dbReference>
<dbReference type="InterPro" id="IPR040919">
    <property type="entry name" value="Asparaginase_C"/>
</dbReference>
<evidence type="ECO:0000256" key="6">
    <source>
        <dbReference type="PIRSR" id="PIRSR001220-2"/>
    </source>
</evidence>
<feature type="domain" description="L-asparaginase N-terminal" evidence="10">
    <location>
        <begin position="55"/>
        <end position="245"/>
    </location>
</feature>
<evidence type="ECO:0000256" key="7">
    <source>
        <dbReference type="PROSITE-ProRule" id="PRU10099"/>
    </source>
</evidence>
<dbReference type="PIRSF" id="PIRSF500176">
    <property type="entry name" value="L_ASNase"/>
    <property type="match status" value="1"/>
</dbReference>
<dbReference type="InterPro" id="IPR006034">
    <property type="entry name" value="Asparaginase/glutaminase-like"/>
</dbReference>
<proteinExistence type="inferred from homology"/>
<dbReference type="EMBL" id="QGML01000775">
    <property type="protein sequence ID" value="TVY90705.1"/>
    <property type="molecule type" value="Genomic_DNA"/>
</dbReference>
<dbReference type="Pfam" id="PF00710">
    <property type="entry name" value="Asparaginase"/>
    <property type="match status" value="1"/>
</dbReference>
<comment type="catalytic activity">
    <reaction evidence="4">
        <text>L-asparagine + H2O = L-aspartate + NH4(+)</text>
        <dbReference type="Rhea" id="RHEA:21016"/>
        <dbReference type="ChEBI" id="CHEBI:15377"/>
        <dbReference type="ChEBI" id="CHEBI:28938"/>
        <dbReference type="ChEBI" id="CHEBI:29991"/>
        <dbReference type="ChEBI" id="CHEBI:58048"/>
        <dbReference type="EC" id="3.5.1.1"/>
    </reaction>
</comment>
<dbReference type="InterPro" id="IPR004550">
    <property type="entry name" value="AsnASE_II"/>
</dbReference>
<dbReference type="PROSITE" id="PS51732">
    <property type="entry name" value="ASN_GLN_ASE_3"/>
    <property type="match status" value="1"/>
</dbReference>
<dbReference type="InterPro" id="IPR020827">
    <property type="entry name" value="Asparaginase/glutaminase_AS1"/>
</dbReference>
<dbReference type="CDD" id="cd08964">
    <property type="entry name" value="L-asparaginase_II"/>
    <property type="match status" value="1"/>
</dbReference>
<dbReference type="Gene3D" id="3.40.50.40">
    <property type="match status" value="1"/>
</dbReference>
<sequence length="385" mass="40095">MRTFSFKMVSVTTLLCALTSVAYAAPVVYPRATDPFVFTNSNGLNFTQMNGSLPNVTIFATGGTIAGSGSSGVQTTGYTAGVVGILTLINAVPAILNVSNVAGIQSSNVASEDVTSDLLIKIAKQINQYVCGDPTMAGAVVTHGTDVLEESAFFLDAVVNCGKPVIIVGAMRPSTAISADGPYNLLEAVTVAASPLARDRGAMVVMNDRIVSAYYVTKTNANTMDTFKAPEMGNLGTLVSDVPYFFYPPVKPTGKNDISIANVTSIPRVDILFAYEDMKNDTLYNAIASGAKGIVIAGAGAGGVSTSFGYAVADVIATYGVPVVFSTRAMSGEVPSVELPQIASGYLNPMKSRVLLGLLLAHGKNITEIGEAFKGRLLIRFVGVL</sequence>
<feature type="chain" id="PRO_5021974978" description="asparaginase" evidence="9">
    <location>
        <begin position="25"/>
        <end position="385"/>
    </location>
</feature>
<evidence type="ECO:0000259" key="11">
    <source>
        <dbReference type="Pfam" id="PF17763"/>
    </source>
</evidence>
<dbReference type="InterPro" id="IPR037152">
    <property type="entry name" value="L-asparaginase_N_sf"/>
</dbReference>
<feature type="binding site" evidence="6">
    <location>
        <begin position="145"/>
        <end position="146"/>
    </location>
    <ligand>
        <name>substrate</name>
    </ligand>
</feature>
<evidence type="ECO:0000313" key="12">
    <source>
        <dbReference type="EMBL" id="TVY90705.1"/>
    </source>
</evidence>
<gene>
    <name evidence="12" type="primary">SPAC186.03</name>
    <name evidence="12" type="ORF">LAWI1_G004705</name>
</gene>
<dbReference type="InterPro" id="IPR027474">
    <property type="entry name" value="L-asparaginase_N"/>
</dbReference>
<dbReference type="PRINTS" id="PR00139">
    <property type="entry name" value="ASNGLNASE"/>
</dbReference>
<feature type="active site" evidence="7">
    <location>
        <position position="64"/>
    </location>
</feature>
<evidence type="ECO:0000256" key="5">
    <source>
        <dbReference type="PIRSR" id="PIRSR001220-1"/>
    </source>
</evidence>
<dbReference type="FunFam" id="3.40.50.40:FF:000007">
    <property type="entry name" value="L-asparaginase"/>
    <property type="match status" value="1"/>
</dbReference>
<dbReference type="InterPro" id="IPR036152">
    <property type="entry name" value="Asp/glu_Ase-like_sf"/>
</dbReference>
<dbReference type="PANTHER" id="PTHR11707:SF28">
    <property type="entry name" value="60 KDA LYSOPHOSPHOLIPASE"/>
    <property type="match status" value="1"/>
</dbReference>
<dbReference type="PIRSF" id="PIRSF001220">
    <property type="entry name" value="L-ASNase_gatD"/>
    <property type="match status" value="1"/>
</dbReference>
<keyword evidence="13" id="KW-1185">Reference proteome</keyword>
<dbReference type="Gene3D" id="3.40.50.1170">
    <property type="entry name" value="L-asparaginase, N-terminal domain"/>
    <property type="match status" value="1"/>
</dbReference>
<name>A0A559MCK5_9HELO</name>
<dbReference type="EC" id="3.5.1.1" evidence="2"/>
<accession>A0A559MCK5</accession>
<dbReference type="PANTHER" id="PTHR11707">
    <property type="entry name" value="L-ASPARAGINASE"/>
    <property type="match status" value="1"/>
</dbReference>
<comment type="caution">
    <text evidence="12">The sequence shown here is derived from an EMBL/GenBank/DDBJ whole genome shotgun (WGS) entry which is preliminary data.</text>
</comment>